<gene>
    <name evidence="1" type="ORF">B0A64_16825</name>
</gene>
<name>A0A227P196_9FLAO</name>
<dbReference type="RefSeq" id="WP_208863549.1">
    <property type="nucleotide sequence ID" value="NZ_MUGS01000037.1"/>
</dbReference>
<dbReference type="EMBL" id="MUGS01000037">
    <property type="protein sequence ID" value="OXG03651.1"/>
    <property type="molecule type" value="Genomic_DNA"/>
</dbReference>
<comment type="caution">
    <text evidence="1">The sequence shown here is derived from an EMBL/GenBank/DDBJ whole genome shotgun (WGS) entry which is preliminary data.</text>
</comment>
<accession>A0A227P196</accession>
<protein>
    <submittedName>
        <fullName evidence="1">Uncharacterized protein</fullName>
    </submittedName>
</protein>
<sequence>MEITEITLKQYRKYFAQTYFANSYKKLQLNIELDETEIHHLLKNAIIFTNFGDTNIQKLGYKIIVTYSNRYNDYKPLYDFAINKGYIPISKLVELKYSENNLNDHFFNLFFSVFQENFREKNYYIS</sequence>
<dbReference type="AlphaFoldDB" id="A0A227P196"/>
<proteinExistence type="predicted"/>
<feature type="non-terminal residue" evidence="1">
    <location>
        <position position="126"/>
    </location>
</feature>
<organism evidence="1 2">
    <name type="scientific">Flavobacterium araucananum</name>
    <dbReference type="NCBI Taxonomy" id="946678"/>
    <lineage>
        <taxon>Bacteria</taxon>
        <taxon>Pseudomonadati</taxon>
        <taxon>Bacteroidota</taxon>
        <taxon>Flavobacteriia</taxon>
        <taxon>Flavobacteriales</taxon>
        <taxon>Flavobacteriaceae</taxon>
        <taxon>Flavobacterium</taxon>
    </lineage>
</organism>
<dbReference type="Proteomes" id="UP000214684">
    <property type="component" value="Unassembled WGS sequence"/>
</dbReference>
<evidence type="ECO:0000313" key="2">
    <source>
        <dbReference type="Proteomes" id="UP000214684"/>
    </source>
</evidence>
<evidence type="ECO:0000313" key="1">
    <source>
        <dbReference type="EMBL" id="OXG03651.1"/>
    </source>
</evidence>
<keyword evidence="2" id="KW-1185">Reference proteome</keyword>
<reference evidence="1 2" key="1">
    <citation type="submission" date="2016-11" db="EMBL/GenBank/DDBJ databases">
        <title>Whole genomes of Flavobacteriaceae.</title>
        <authorList>
            <person name="Stine C."/>
            <person name="Li C."/>
            <person name="Tadesse D."/>
        </authorList>
    </citation>
    <scope>NUCLEOTIDE SEQUENCE [LARGE SCALE GENOMIC DNA]</scope>
    <source>
        <strain evidence="1 2">DSM 24704</strain>
    </source>
</reference>